<dbReference type="HAMAP" id="MF_00109">
    <property type="entry name" value="Shikimate_kinase"/>
    <property type="match status" value="1"/>
</dbReference>
<comment type="function">
    <text evidence="11">Catalyzes the specific phosphorylation of the 3-hydroxyl group of shikimic acid using ATP as a cosubstrate.</text>
</comment>
<evidence type="ECO:0000256" key="11">
    <source>
        <dbReference type="HAMAP-Rule" id="MF_00109"/>
    </source>
</evidence>
<name>A0A2C9DCF4_9HYPH</name>
<gene>
    <name evidence="11 12" type="primary">aroK</name>
    <name evidence="12" type="ORF">HDIA_4318</name>
</gene>
<evidence type="ECO:0000256" key="3">
    <source>
        <dbReference type="ARBA" id="ARBA00012154"/>
    </source>
</evidence>
<feature type="binding site" evidence="11">
    <location>
        <position position="87"/>
    </location>
    <ligand>
        <name>substrate</name>
    </ligand>
</feature>
<keyword evidence="8 11" id="KW-0067">ATP-binding</keyword>
<dbReference type="UniPathway" id="UPA00053">
    <property type="reaction ID" value="UER00088"/>
</dbReference>
<dbReference type="EC" id="2.7.1.71" evidence="3 11"/>
<dbReference type="GO" id="GO:0000287">
    <property type="term" value="F:magnesium ion binding"/>
    <property type="evidence" value="ECO:0007669"/>
    <property type="project" value="UniProtKB-UniRule"/>
</dbReference>
<evidence type="ECO:0000256" key="8">
    <source>
        <dbReference type="ARBA" id="ARBA00022840"/>
    </source>
</evidence>
<evidence type="ECO:0000256" key="6">
    <source>
        <dbReference type="ARBA" id="ARBA00022741"/>
    </source>
</evidence>
<dbReference type="GO" id="GO:0005829">
    <property type="term" value="C:cytosol"/>
    <property type="evidence" value="ECO:0007669"/>
    <property type="project" value="TreeGrafter"/>
</dbReference>
<feature type="binding site" evidence="11">
    <location>
        <position position="109"/>
    </location>
    <ligand>
        <name>substrate</name>
    </ligand>
</feature>
<comment type="subcellular location">
    <subcellularLocation>
        <location evidence="11">Cytoplasm</location>
    </subcellularLocation>
</comment>
<dbReference type="SUPFAM" id="SSF52540">
    <property type="entry name" value="P-loop containing nucleoside triphosphate hydrolases"/>
    <property type="match status" value="1"/>
</dbReference>
<comment type="caution">
    <text evidence="11">Lacks conserved residue(s) required for the propagation of feature annotation.</text>
</comment>
<evidence type="ECO:0000313" key="12">
    <source>
        <dbReference type="EMBL" id="SON57859.1"/>
    </source>
</evidence>
<organism evidence="12 13">
    <name type="scientific">Hartmannibacter diazotrophicus</name>
    <dbReference type="NCBI Taxonomy" id="1482074"/>
    <lineage>
        <taxon>Bacteria</taxon>
        <taxon>Pseudomonadati</taxon>
        <taxon>Pseudomonadota</taxon>
        <taxon>Alphaproteobacteria</taxon>
        <taxon>Hyphomicrobiales</taxon>
        <taxon>Pleomorphomonadaceae</taxon>
        <taxon>Hartmannibacter</taxon>
    </lineage>
</organism>
<dbReference type="KEGG" id="hdi:HDIA_4318"/>
<dbReference type="InterPro" id="IPR031322">
    <property type="entry name" value="Shikimate/glucono_kinase"/>
</dbReference>
<dbReference type="GO" id="GO:0009073">
    <property type="term" value="P:aromatic amino acid family biosynthetic process"/>
    <property type="evidence" value="ECO:0007669"/>
    <property type="project" value="UniProtKB-KW"/>
</dbReference>
<keyword evidence="9 11" id="KW-0057">Aromatic amino acid biosynthesis</keyword>
<keyword evidence="11" id="KW-0963">Cytoplasm</keyword>
<accession>A0A2C9DCF4</accession>
<reference evidence="13" key="1">
    <citation type="submission" date="2017-09" db="EMBL/GenBank/DDBJ databases">
        <title>Genome sequence of Nannocystis excedens DSM 71.</title>
        <authorList>
            <person name="Blom J."/>
        </authorList>
    </citation>
    <scope>NUCLEOTIDE SEQUENCE [LARGE SCALE GENOMIC DNA]</scope>
    <source>
        <strain evidence="13">type strain: E19</strain>
    </source>
</reference>
<evidence type="ECO:0000256" key="1">
    <source>
        <dbReference type="ARBA" id="ARBA00004842"/>
    </source>
</evidence>
<dbReference type="InterPro" id="IPR000623">
    <property type="entry name" value="Shikimate_kinase/TSH1"/>
</dbReference>
<keyword evidence="13" id="KW-1185">Reference proteome</keyword>
<dbReference type="GO" id="GO:0009423">
    <property type="term" value="P:chorismate biosynthetic process"/>
    <property type="evidence" value="ECO:0007669"/>
    <property type="project" value="UniProtKB-UniRule"/>
</dbReference>
<evidence type="ECO:0000313" key="13">
    <source>
        <dbReference type="Proteomes" id="UP000223606"/>
    </source>
</evidence>
<evidence type="ECO:0000256" key="9">
    <source>
        <dbReference type="ARBA" id="ARBA00023141"/>
    </source>
</evidence>
<feature type="binding site" evidence="11">
    <location>
        <position position="63"/>
    </location>
    <ligand>
        <name>substrate</name>
    </ligand>
</feature>
<dbReference type="NCBIfam" id="NF010552">
    <property type="entry name" value="PRK13946.1"/>
    <property type="match status" value="1"/>
</dbReference>
<comment type="catalytic activity">
    <reaction evidence="10 11">
        <text>shikimate + ATP = 3-phosphoshikimate + ADP + H(+)</text>
        <dbReference type="Rhea" id="RHEA:13121"/>
        <dbReference type="ChEBI" id="CHEBI:15378"/>
        <dbReference type="ChEBI" id="CHEBI:30616"/>
        <dbReference type="ChEBI" id="CHEBI:36208"/>
        <dbReference type="ChEBI" id="CHEBI:145989"/>
        <dbReference type="ChEBI" id="CHEBI:456216"/>
        <dbReference type="EC" id="2.7.1.71"/>
    </reaction>
</comment>
<dbReference type="PANTHER" id="PTHR21087:SF16">
    <property type="entry name" value="SHIKIMATE KINASE 1, CHLOROPLASTIC"/>
    <property type="match status" value="1"/>
</dbReference>
<dbReference type="PANTHER" id="PTHR21087">
    <property type="entry name" value="SHIKIMATE KINASE"/>
    <property type="match status" value="1"/>
</dbReference>
<keyword evidence="4 11" id="KW-0028">Amino-acid biosynthesis</keyword>
<dbReference type="AlphaFoldDB" id="A0A2C9DCF4"/>
<dbReference type="EMBL" id="LT960614">
    <property type="protein sequence ID" value="SON57859.1"/>
    <property type="molecule type" value="Genomic_DNA"/>
</dbReference>
<sequence length="214" mass="23066">MIDQMTSAPTDGDIEDAKTDPAAVIRARLGERSIVLIGMMGAGKSSVGKRLAARLGLGFVDADHAIEEAANQTIPEIFAEHGEEYFRTGERKVIARLLKDGPQVLATGGGAFMNGETREAIAATGISVWLKADVAVLFERVKKRPTRPLLQNPDPEGTLRRLVEERYPVYGLADITVLSRDAPHDVVVNDLISALADHLQHQQQTAPVAEGKAP</sequence>
<evidence type="ECO:0000256" key="10">
    <source>
        <dbReference type="ARBA" id="ARBA00048567"/>
    </source>
</evidence>
<comment type="cofactor">
    <cofactor evidence="11">
        <name>Mg(2+)</name>
        <dbReference type="ChEBI" id="CHEBI:18420"/>
    </cofactor>
    <text evidence="11">Binds 1 Mg(2+) ion per subunit.</text>
</comment>
<comment type="pathway">
    <text evidence="1 11">Metabolic intermediate biosynthesis; chorismate biosynthesis; chorismate from D-erythrose 4-phosphate and phosphoenolpyruvate: step 5/7.</text>
</comment>
<dbReference type="PRINTS" id="PR01100">
    <property type="entry name" value="SHIKIMTKNASE"/>
</dbReference>
<dbReference type="Gene3D" id="3.40.50.300">
    <property type="entry name" value="P-loop containing nucleotide triphosphate hydrolases"/>
    <property type="match status" value="1"/>
</dbReference>
<comment type="subunit">
    <text evidence="11">Monomer.</text>
</comment>
<keyword evidence="11" id="KW-0479">Metal-binding</keyword>
<evidence type="ECO:0000256" key="7">
    <source>
        <dbReference type="ARBA" id="ARBA00022777"/>
    </source>
</evidence>
<comment type="similarity">
    <text evidence="2 11">Belongs to the shikimate kinase family.</text>
</comment>
<dbReference type="GO" id="GO:0004765">
    <property type="term" value="F:shikimate kinase activity"/>
    <property type="evidence" value="ECO:0007669"/>
    <property type="project" value="UniProtKB-UniRule"/>
</dbReference>
<keyword evidence="6 11" id="KW-0547">Nucleotide-binding</keyword>
<keyword evidence="11" id="KW-0460">Magnesium</keyword>
<dbReference type="RefSeq" id="WP_197708062.1">
    <property type="nucleotide sequence ID" value="NZ_LT960614.1"/>
</dbReference>
<dbReference type="CDD" id="cd00464">
    <property type="entry name" value="SK"/>
    <property type="match status" value="1"/>
</dbReference>
<dbReference type="InterPro" id="IPR027417">
    <property type="entry name" value="P-loop_NTPase"/>
</dbReference>
<feature type="binding site" evidence="11">
    <location>
        <position position="147"/>
    </location>
    <ligand>
        <name>ATP</name>
        <dbReference type="ChEBI" id="CHEBI:30616"/>
    </ligand>
</feature>
<evidence type="ECO:0000256" key="4">
    <source>
        <dbReference type="ARBA" id="ARBA00022605"/>
    </source>
</evidence>
<dbReference type="GO" id="GO:0008652">
    <property type="term" value="P:amino acid biosynthetic process"/>
    <property type="evidence" value="ECO:0007669"/>
    <property type="project" value="UniProtKB-KW"/>
</dbReference>
<dbReference type="InterPro" id="IPR023000">
    <property type="entry name" value="Shikimate_kinase_CS"/>
</dbReference>
<proteinExistence type="inferred from homology"/>
<feature type="binding site" evidence="11">
    <location>
        <position position="45"/>
    </location>
    <ligand>
        <name>Mg(2+)</name>
        <dbReference type="ChEBI" id="CHEBI:18420"/>
    </ligand>
</feature>
<dbReference type="Proteomes" id="UP000223606">
    <property type="component" value="Chromosome 1"/>
</dbReference>
<evidence type="ECO:0000256" key="2">
    <source>
        <dbReference type="ARBA" id="ARBA00006997"/>
    </source>
</evidence>
<feature type="binding site" evidence="11">
    <location>
        <position position="166"/>
    </location>
    <ligand>
        <name>substrate</name>
    </ligand>
</feature>
<protein>
    <recommendedName>
        <fullName evidence="3 11">Shikimate kinase</fullName>
        <shortName evidence="11">SK</shortName>
        <ecNumber evidence="3 11">2.7.1.71</ecNumber>
    </recommendedName>
</protein>
<dbReference type="GO" id="GO:0005524">
    <property type="term" value="F:ATP binding"/>
    <property type="evidence" value="ECO:0007669"/>
    <property type="project" value="UniProtKB-UniRule"/>
</dbReference>
<dbReference type="Pfam" id="PF01202">
    <property type="entry name" value="SKI"/>
    <property type="match status" value="1"/>
</dbReference>
<keyword evidence="7 11" id="KW-0418">Kinase</keyword>
<keyword evidence="5 11" id="KW-0808">Transferase</keyword>
<dbReference type="PROSITE" id="PS01128">
    <property type="entry name" value="SHIKIMATE_KINASE"/>
    <property type="match status" value="1"/>
</dbReference>
<evidence type="ECO:0000256" key="5">
    <source>
        <dbReference type="ARBA" id="ARBA00022679"/>
    </source>
</evidence>
<feature type="binding site" evidence="11">
    <location>
        <begin position="41"/>
        <end position="46"/>
    </location>
    <ligand>
        <name>ATP</name>
        <dbReference type="ChEBI" id="CHEBI:30616"/>
    </ligand>
</feature>